<dbReference type="InterPro" id="IPR036817">
    <property type="entry name" value="Transthyretin/HIU_hydrolase_sf"/>
</dbReference>
<keyword evidence="5 8" id="KW-0659">Purine metabolism</keyword>
<dbReference type="PRINTS" id="PR00189">
    <property type="entry name" value="TRNSTHYRETIN"/>
</dbReference>
<dbReference type="Gene3D" id="2.60.40.180">
    <property type="entry name" value="Transthyretin/hydroxyisourate hydrolase domain"/>
    <property type="match status" value="1"/>
</dbReference>
<dbReference type="GO" id="GO:0006144">
    <property type="term" value="P:purine nucleobase metabolic process"/>
    <property type="evidence" value="ECO:0007669"/>
    <property type="project" value="UniProtKB-KW"/>
</dbReference>
<gene>
    <name evidence="10" type="primary">uraH</name>
    <name evidence="10" type="ORF">F0L74_15810</name>
</gene>
<comment type="function">
    <text evidence="2">Catalyzes the hydrolysis of 5-hydroxyisourate (HIU) to 2-oxo-4-hydroxy-4-carboxy-5-ureidoimidazoline (OHCU).</text>
</comment>
<protein>
    <recommendedName>
        <fullName evidence="8">5-hydroxyisourate hydrolase</fullName>
        <shortName evidence="8">HIU hydrolase</shortName>
        <shortName evidence="8">HIUHase</shortName>
        <ecNumber evidence="8">3.5.2.17</ecNumber>
    </recommendedName>
</protein>
<dbReference type="EC" id="3.5.2.17" evidence="8"/>
<keyword evidence="11" id="KW-1185">Reference proteome</keyword>
<comment type="similarity">
    <text evidence="3 8">Belongs to the transthyretin family. 5-hydroxyisourate hydrolase subfamily.</text>
</comment>
<dbReference type="AlphaFoldDB" id="A0A5B2VSX8"/>
<evidence type="ECO:0000256" key="5">
    <source>
        <dbReference type="ARBA" id="ARBA00022631"/>
    </source>
</evidence>
<evidence type="ECO:0000313" key="11">
    <source>
        <dbReference type="Proteomes" id="UP000324611"/>
    </source>
</evidence>
<evidence type="ECO:0000256" key="4">
    <source>
        <dbReference type="ARBA" id="ARBA00011881"/>
    </source>
</evidence>
<organism evidence="10 11">
    <name type="scientific">Chitinophaga agrisoli</name>
    <dbReference type="NCBI Taxonomy" id="2607653"/>
    <lineage>
        <taxon>Bacteria</taxon>
        <taxon>Pseudomonadati</taxon>
        <taxon>Bacteroidota</taxon>
        <taxon>Chitinophagia</taxon>
        <taxon>Chitinophagales</taxon>
        <taxon>Chitinophagaceae</taxon>
        <taxon>Chitinophaga</taxon>
    </lineage>
</organism>
<dbReference type="InterPro" id="IPR000895">
    <property type="entry name" value="Transthyretin/HIU_hydrolase"/>
</dbReference>
<accession>A0A5B2VSX8</accession>
<dbReference type="Proteomes" id="UP000324611">
    <property type="component" value="Unassembled WGS sequence"/>
</dbReference>
<comment type="subunit">
    <text evidence="4 8">Homotetramer.</text>
</comment>
<feature type="binding site" evidence="7">
    <location>
        <position position="109"/>
    </location>
    <ligand>
        <name>substrate</name>
    </ligand>
</feature>
<evidence type="ECO:0000256" key="1">
    <source>
        <dbReference type="ARBA" id="ARBA00001043"/>
    </source>
</evidence>
<feature type="binding site" evidence="7">
    <location>
        <position position="7"/>
    </location>
    <ligand>
        <name>substrate</name>
    </ligand>
</feature>
<dbReference type="NCBIfam" id="TIGR02962">
    <property type="entry name" value="hdxy_isourate"/>
    <property type="match status" value="1"/>
</dbReference>
<comment type="caution">
    <text evidence="10">The sequence shown here is derived from an EMBL/GenBank/DDBJ whole genome shotgun (WGS) entry which is preliminary data.</text>
</comment>
<dbReference type="InterPro" id="IPR023416">
    <property type="entry name" value="Transthyretin/HIU_hydrolase_d"/>
</dbReference>
<dbReference type="SMART" id="SM00095">
    <property type="entry name" value="TR_THY"/>
    <property type="match status" value="1"/>
</dbReference>
<dbReference type="PROSITE" id="PS00769">
    <property type="entry name" value="TRANSTHYRETIN_2"/>
    <property type="match status" value="1"/>
</dbReference>
<name>A0A5B2VSX8_9BACT</name>
<reference evidence="10 11" key="1">
    <citation type="submission" date="2019-09" db="EMBL/GenBank/DDBJ databases">
        <title>Chitinophaga ginsengihumi sp. nov., isolated from soil of ginseng rhizosphere.</title>
        <authorList>
            <person name="Lee J."/>
        </authorList>
    </citation>
    <scope>NUCLEOTIDE SEQUENCE [LARGE SCALE GENOMIC DNA]</scope>
    <source>
        <strain evidence="10 11">BN140078</strain>
    </source>
</reference>
<dbReference type="InterPro" id="IPR023418">
    <property type="entry name" value="Thyroxine_BS"/>
</dbReference>
<evidence type="ECO:0000259" key="9">
    <source>
        <dbReference type="SMART" id="SM00095"/>
    </source>
</evidence>
<evidence type="ECO:0000256" key="6">
    <source>
        <dbReference type="ARBA" id="ARBA00022801"/>
    </source>
</evidence>
<proteinExistence type="inferred from homology"/>
<dbReference type="EMBL" id="VUOC01000003">
    <property type="protein sequence ID" value="KAA2241367.1"/>
    <property type="molecule type" value="Genomic_DNA"/>
</dbReference>
<evidence type="ECO:0000256" key="2">
    <source>
        <dbReference type="ARBA" id="ARBA00002704"/>
    </source>
</evidence>
<reference evidence="10 11" key="2">
    <citation type="submission" date="2019-09" db="EMBL/GenBank/DDBJ databases">
        <authorList>
            <person name="Jin C."/>
        </authorList>
    </citation>
    <scope>NUCLEOTIDE SEQUENCE [LARGE SCALE GENOMIC DNA]</scope>
    <source>
        <strain evidence="10 11">BN140078</strain>
    </source>
</reference>
<evidence type="ECO:0000256" key="7">
    <source>
        <dbReference type="PIRSR" id="PIRSR600895-51"/>
    </source>
</evidence>
<feature type="domain" description="Transthyretin/hydroxyisourate hydrolase" evidence="9">
    <location>
        <begin position="1"/>
        <end position="111"/>
    </location>
</feature>
<keyword evidence="6 8" id="KW-0378">Hydrolase</keyword>
<evidence type="ECO:0000313" key="10">
    <source>
        <dbReference type="EMBL" id="KAA2241367.1"/>
    </source>
</evidence>
<dbReference type="Pfam" id="PF00576">
    <property type="entry name" value="Transthyretin"/>
    <property type="match status" value="1"/>
</dbReference>
<dbReference type="PANTHER" id="PTHR10395">
    <property type="entry name" value="URICASE AND TRANSTHYRETIN-RELATED"/>
    <property type="match status" value="1"/>
</dbReference>
<dbReference type="SUPFAM" id="SSF49472">
    <property type="entry name" value="Transthyretin (synonym: prealbumin)"/>
    <property type="match status" value="1"/>
</dbReference>
<dbReference type="GO" id="GO:0033971">
    <property type="term" value="F:hydroxyisourate hydrolase activity"/>
    <property type="evidence" value="ECO:0007669"/>
    <property type="project" value="UniProtKB-EC"/>
</dbReference>
<evidence type="ECO:0000256" key="8">
    <source>
        <dbReference type="RuleBase" id="RU361270"/>
    </source>
</evidence>
<evidence type="ECO:0000256" key="3">
    <source>
        <dbReference type="ARBA" id="ARBA00009850"/>
    </source>
</evidence>
<comment type="catalytic activity">
    <reaction evidence="1 8">
        <text>5-hydroxyisourate + H2O = 5-hydroxy-2-oxo-4-ureido-2,5-dihydro-1H-imidazole-5-carboxylate + H(+)</text>
        <dbReference type="Rhea" id="RHEA:23736"/>
        <dbReference type="ChEBI" id="CHEBI:15377"/>
        <dbReference type="ChEBI" id="CHEBI:15378"/>
        <dbReference type="ChEBI" id="CHEBI:18072"/>
        <dbReference type="ChEBI" id="CHEBI:58639"/>
        <dbReference type="EC" id="3.5.2.17"/>
    </reaction>
</comment>
<dbReference type="InterPro" id="IPR014306">
    <property type="entry name" value="Hydroxyisourate_hydrolase"/>
</dbReference>
<dbReference type="InterPro" id="IPR023419">
    <property type="entry name" value="Transthyretin_CS"/>
</dbReference>
<dbReference type="PROSITE" id="PS00768">
    <property type="entry name" value="TRANSTHYRETIN_1"/>
    <property type="match status" value="1"/>
</dbReference>
<dbReference type="PANTHER" id="PTHR10395:SF7">
    <property type="entry name" value="5-HYDROXYISOURATE HYDROLASE"/>
    <property type="match status" value="1"/>
</dbReference>
<feature type="binding site" evidence="7">
    <location>
        <position position="45"/>
    </location>
    <ligand>
        <name>substrate</name>
    </ligand>
</feature>
<sequence length="112" mass="12665">MSQITTHILDTSRGEPAVDVTIFLYQYQNNEWEAIGGGATNEDGRLPDMVGDDVSLQEGTYKLKFATEEYYEGLGINTFFPFVEVVFYLMPGENYHIPLLLSPYGYSTYRGS</sequence>
<dbReference type="CDD" id="cd05822">
    <property type="entry name" value="TLP_HIUase"/>
    <property type="match status" value="1"/>
</dbReference>
<dbReference type="RefSeq" id="WP_149838882.1">
    <property type="nucleotide sequence ID" value="NZ_VUOC01000003.1"/>
</dbReference>